<accession>A0ABV4AHH0</accession>
<protein>
    <submittedName>
        <fullName evidence="1">Uncharacterized protein</fullName>
    </submittedName>
</protein>
<proteinExistence type="predicted"/>
<evidence type="ECO:0000313" key="1">
    <source>
        <dbReference type="EMBL" id="MEY1661987.1"/>
    </source>
</evidence>
<evidence type="ECO:0000313" key="2">
    <source>
        <dbReference type="Proteomes" id="UP001562065"/>
    </source>
</evidence>
<gene>
    <name evidence="1" type="ORF">AB5I84_07475</name>
</gene>
<dbReference type="Proteomes" id="UP001562065">
    <property type="component" value="Unassembled WGS sequence"/>
</dbReference>
<keyword evidence="2" id="KW-1185">Reference proteome</keyword>
<reference evidence="1 2" key="1">
    <citation type="submission" date="2024-07" db="EMBL/GenBank/DDBJ databases">
        <authorList>
            <person name="Ren Q."/>
        </authorList>
    </citation>
    <scope>NUCLEOTIDE SEQUENCE [LARGE SCALE GENOMIC DNA]</scope>
    <source>
        <strain evidence="1 2">REN37</strain>
    </source>
</reference>
<comment type="caution">
    <text evidence="1">The sequence shown here is derived from an EMBL/GenBank/DDBJ whole genome shotgun (WGS) entry which is preliminary data.</text>
</comment>
<sequence length="771" mass="81990">MSVSFWFRGWQHSGRDSTPLSCLLLISAAGVVHTAHALEPLDDSALSAIEARDGLVIDIASSPDNGLSYDSLRWVADEGEVNEATLQLATSAGAGGERRPGFYNVDEQGQVQAGAVHFTNTLDVGADAQTGTPYLSYQLDIAGQPDADGGSRARLMLGELSHGGSQAYGSWALDGQGTLQIAGEGGLFNSQGMNTRLFGELRNGRMYYRQVEGGRPDTAYLILDNMQARWDMPRGTLGITPEGLRMATDGVIDVVLDVDLFHKTGGPDFTAGGLGMMHFGWLGGLSDPEILWRAKGAAGAATPGLINLSTRWNYVPAGSTAGNEFRWLLGETSYSQTPADGHRRVRFEISDWATWGGHDYGHDFPVIALDMINGDRTAADAYALRWGGQDVNLEPGRLGASTGEEGLALLIRDGNLQAYSRRINLIEEAWNAQSGRYELVTLQAAHPAYSDRTADGVTRSLDWGLIYTFANVNANLMLYPGGNPDNPNKGLRGDVLVMSESFDPDAPGQQGFNWDHGSHLMIADTNMDGSINGAGKTRNALGMGLMSTSFLVMADDLNLYVKPVDGSDYRSGGIDLFSPRVRVAVHTTFGGGILPDANGSYGNGPRFVRGAVIQANLEGAAHARFSPLNDQRNALGYHWGARLMAVQNSGNTGYGGGPMGSFISFAEPSRPDVAITLGQVTGDLAFANGEIDIVGHDQDAGGRPKLVFSHDLLIGNTAKPELDAVPGMPSRPNGQGSELAINRITLGGGDLGRIVMPGGRAHASIAIEPMR</sequence>
<dbReference type="EMBL" id="JBGCUO010000001">
    <property type="protein sequence ID" value="MEY1661987.1"/>
    <property type="molecule type" value="Genomic_DNA"/>
</dbReference>
<name>A0ABV4AHH0_9GAMM</name>
<organism evidence="1 2">
    <name type="scientific">Isoalcanivorax beigongshangi</name>
    <dbReference type="NCBI Taxonomy" id="3238810"/>
    <lineage>
        <taxon>Bacteria</taxon>
        <taxon>Pseudomonadati</taxon>
        <taxon>Pseudomonadota</taxon>
        <taxon>Gammaproteobacteria</taxon>
        <taxon>Oceanospirillales</taxon>
        <taxon>Alcanivoracaceae</taxon>
        <taxon>Isoalcanivorax</taxon>
    </lineage>
</organism>
<dbReference type="RefSeq" id="WP_369455232.1">
    <property type="nucleotide sequence ID" value="NZ_JBGCUO010000001.1"/>
</dbReference>